<name>A0A858BYK9_9FIRM</name>
<dbReference type="Gene3D" id="1.10.10.10">
    <property type="entry name" value="Winged helix-like DNA-binding domain superfamily/Winged helix DNA-binding domain"/>
    <property type="match status" value="1"/>
</dbReference>
<gene>
    <name evidence="1" type="ORF">Ami103574_13350</name>
</gene>
<accession>A0A858BYK9</accession>
<dbReference type="AlphaFoldDB" id="A0A858BYK9"/>
<dbReference type="SUPFAM" id="SSF46785">
    <property type="entry name" value="Winged helix' DNA-binding domain"/>
    <property type="match status" value="1"/>
</dbReference>
<dbReference type="EMBL" id="CP048649">
    <property type="protein sequence ID" value="QIB70215.1"/>
    <property type="molecule type" value="Genomic_DNA"/>
</dbReference>
<protein>
    <submittedName>
        <fullName evidence="1">Helix-turn-helix domain-containing protein</fullName>
    </submittedName>
</protein>
<dbReference type="InterPro" id="IPR036388">
    <property type="entry name" value="WH-like_DNA-bd_sf"/>
</dbReference>
<sequence>MNENMAECVANPTKCKLLLEIYSKGQATAKQLTDTYSDITHATLYRYLKKMTADGILKVVAENQIRGTVERVYAVADDLLMDMQRMVEENNGPAYMMLFTKFVMGLTEEFRQYTSRSDINLLQDGSGFSVAPIYATTEELTAALTEMGKIIEPLLTNEKTPERDLHNIAIITTPPKKEKK</sequence>
<dbReference type="KEGG" id="abut:Ami103574_13350"/>
<dbReference type="InterPro" id="IPR036390">
    <property type="entry name" value="WH_DNA-bd_sf"/>
</dbReference>
<organism evidence="1 2">
    <name type="scientific">Aminipila butyrica</name>
    <dbReference type="NCBI Taxonomy" id="433296"/>
    <lineage>
        <taxon>Bacteria</taxon>
        <taxon>Bacillati</taxon>
        <taxon>Bacillota</taxon>
        <taxon>Clostridia</taxon>
        <taxon>Peptostreptococcales</taxon>
        <taxon>Anaerovoracaceae</taxon>
        <taxon>Aminipila</taxon>
    </lineage>
</organism>
<dbReference type="Proteomes" id="UP000466848">
    <property type="component" value="Chromosome"/>
</dbReference>
<dbReference type="RefSeq" id="WP_163067454.1">
    <property type="nucleotide sequence ID" value="NZ_CP048649.1"/>
</dbReference>
<dbReference type="Gene3D" id="6.10.140.2180">
    <property type="match status" value="1"/>
</dbReference>
<reference evidence="1 2" key="1">
    <citation type="submission" date="2020-02" db="EMBL/GenBank/DDBJ databases">
        <authorList>
            <person name="Kim Y.B."/>
            <person name="Roh S.W."/>
        </authorList>
    </citation>
    <scope>NUCLEOTIDE SEQUENCE [LARGE SCALE GENOMIC DNA]</scope>
    <source>
        <strain evidence="1 2">DSM 103574</strain>
    </source>
</reference>
<proteinExistence type="predicted"/>
<keyword evidence="2" id="KW-1185">Reference proteome</keyword>
<evidence type="ECO:0000313" key="1">
    <source>
        <dbReference type="EMBL" id="QIB70215.1"/>
    </source>
</evidence>
<evidence type="ECO:0000313" key="2">
    <source>
        <dbReference type="Proteomes" id="UP000466848"/>
    </source>
</evidence>